<keyword evidence="1" id="KW-0472">Membrane</keyword>
<dbReference type="EMBL" id="JAHCQH010000015">
    <property type="protein sequence ID" value="MBS9476697.1"/>
    <property type="molecule type" value="Genomic_DNA"/>
</dbReference>
<evidence type="ECO:0000256" key="1">
    <source>
        <dbReference type="SAM" id="Phobius"/>
    </source>
</evidence>
<feature type="transmembrane region" description="Helical" evidence="1">
    <location>
        <begin position="67"/>
        <end position="89"/>
    </location>
</feature>
<feature type="transmembrane region" description="Helical" evidence="1">
    <location>
        <begin position="101"/>
        <end position="122"/>
    </location>
</feature>
<evidence type="ECO:0008006" key="4">
    <source>
        <dbReference type="Google" id="ProtNLM"/>
    </source>
</evidence>
<gene>
    <name evidence="2" type="ORF">KIP89_06225</name>
</gene>
<keyword evidence="1" id="KW-0812">Transmembrane</keyword>
<sequence length="155" mass="16807">MNRERLPAMLRCPHCGFPISAQTTTCENCRSFIPMADVAANSSVNRLMSLLFGRQLASLSLPDVARVLAWIPLVIGPPVASLAIVSIKVAQDPARLHQREWQGPALIAALNIALSLVVWHYAAQELGDLARSIGTGLADFIHGVRPGTTRRDFSI</sequence>
<name>A0ABS5R8L0_9HYPH</name>
<dbReference type="RefSeq" id="WP_213754555.1">
    <property type="nucleotide sequence ID" value="NZ_JAHCQH010000015.1"/>
</dbReference>
<evidence type="ECO:0000313" key="3">
    <source>
        <dbReference type="Proteomes" id="UP001166585"/>
    </source>
</evidence>
<dbReference type="Proteomes" id="UP001166585">
    <property type="component" value="Unassembled WGS sequence"/>
</dbReference>
<protein>
    <recommendedName>
        <fullName evidence="4">Zinc ribbon domain-containing protein</fullName>
    </recommendedName>
</protein>
<keyword evidence="3" id="KW-1185">Reference proteome</keyword>
<proteinExistence type="predicted"/>
<accession>A0ABS5R8L0</accession>
<comment type="caution">
    <text evidence="2">The sequence shown here is derived from an EMBL/GenBank/DDBJ whole genome shotgun (WGS) entry which is preliminary data.</text>
</comment>
<evidence type="ECO:0000313" key="2">
    <source>
        <dbReference type="EMBL" id="MBS9476697.1"/>
    </source>
</evidence>
<organism evidence="2 3">
    <name type="scientific">Ancylobacter radicis</name>
    <dbReference type="NCBI Taxonomy" id="2836179"/>
    <lineage>
        <taxon>Bacteria</taxon>
        <taxon>Pseudomonadati</taxon>
        <taxon>Pseudomonadota</taxon>
        <taxon>Alphaproteobacteria</taxon>
        <taxon>Hyphomicrobiales</taxon>
        <taxon>Xanthobacteraceae</taxon>
        <taxon>Ancylobacter</taxon>
    </lineage>
</organism>
<reference evidence="2" key="1">
    <citation type="submission" date="2021-05" db="EMBL/GenBank/DDBJ databases">
        <authorList>
            <person name="Sun Q."/>
            <person name="Inoue M."/>
        </authorList>
    </citation>
    <scope>NUCLEOTIDE SEQUENCE</scope>
    <source>
        <strain evidence="2">VKM B-3255</strain>
    </source>
</reference>
<keyword evidence="1" id="KW-1133">Transmembrane helix</keyword>